<evidence type="ECO:0000313" key="8">
    <source>
        <dbReference type="EMBL" id="KAJ4848571.1"/>
    </source>
</evidence>
<sequence length="498" mass="55322">MARIMMSITPGMPSSSSSSRVSPPPPSSVSGAQSAPSSTSLPIRTIPGSYGWPLLGPLSDRLDYFWFQGPESFFKKRIEQHKSTVFRTNVPPTFPLFTGVNPNVVAVLDVKSFAHLFDMEIVEKKNILVGDFMPSTQYTGNIRTCAYLDTSEPQHAKLKNFAMDILKRSSKVWLTELLANLDTMCNTLDTDLSEKGSAGYLLPLQKCAFKFLVKALAGADTSASSEIEEYGFAMLDKWLALQLLPTVKIGVLQPLEEIFLHSFAYPFFLVSGPYNKLYEFIKKEGREVVERGMTEYGLTEDECIHNLLFVIGFNAYGGFSIFLASLLSTIGSDTTGLQERIRKEVRENGGPSLTFESVKELPLVQSVVYEVLRLNPPVPLQFARARKDFQLSSHESVFDIKKGELLCGYQPLVMKDANVFNEPETFKPDRFMGQGSELLNYLYWSNGPQTGSPSESNKQCAAKDYVTITGCLIVAYLFRRYDSITASATSITAAVKAK</sequence>
<dbReference type="OrthoDB" id="2789670at2759"/>
<dbReference type="Gene3D" id="1.10.630.10">
    <property type="entry name" value="Cytochrome P450"/>
    <property type="match status" value="1"/>
</dbReference>
<comment type="caution">
    <text evidence="8">The sequence shown here is derived from an EMBL/GenBank/DDBJ whole genome shotgun (WGS) entry which is preliminary data.</text>
</comment>
<keyword evidence="2 6" id="KW-0349">Heme</keyword>
<feature type="binding site" description="axial binding residue" evidence="6">
    <location>
        <position position="460"/>
    </location>
    <ligand>
        <name>heme</name>
        <dbReference type="ChEBI" id="CHEBI:30413"/>
    </ligand>
    <ligandPart>
        <name>Fe</name>
        <dbReference type="ChEBI" id="CHEBI:18248"/>
    </ligandPart>
</feature>
<evidence type="ECO:0000256" key="4">
    <source>
        <dbReference type="ARBA" id="ARBA00023004"/>
    </source>
</evidence>
<keyword evidence="9" id="KW-1185">Reference proteome</keyword>
<dbReference type="FunFam" id="1.10.630.10:FF:000024">
    <property type="entry name" value="Allene oxide synthase, chloroplastic"/>
    <property type="match status" value="1"/>
</dbReference>
<keyword evidence="3 6" id="KW-0479">Metal-binding</keyword>
<dbReference type="PRINTS" id="PR00465">
    <property type="entry name" value="EP450IV"/>
</dbReference>
<dbReference type="AlphaFoldDB" id="A0A9Q0GHQ7"/>
<comment type="cofactor">
    <cofactor evidence="6">
        <name>heme</name>
        <dbReference type="ChEBI" id="CHEBI:30413"/>
    </cofactor>
</comment>
<keyword evidence="4 6" id="KW-0408">Iron</keyword>
<feature type="compositionally biased region" description="Low complexity" evidence="7">
    <location>
        <begin position="1"/>
        <end position="21"/>
    </location>
</feature>
<evidence type="ECO:0000313" key="9">
    <source>
        <dbReference type="Proteomes" id="UP001141552"/>
    </source>
</evidence>
<dbReference type="GO" id="GO:0016829">
    <property type="term" value="F:lyase activity"/>
    <property type="evidence" value="ECO:0007669"/>
    <property type="project" value="UniProtKB-KW"/>
</dbReference>
<evidence type="ECO:0000256" key="2">
    <source>
        <dbReference type="ARBA" id="ARBA00022617"/>
    </source>
</evidence>
<dbReference type="GO" id="GO:0016125">
    <property type="term" value="P:sterol metabolic process"/>
    <property type="evidence" value="ECO:0007669"/>
    <property type="project" value="TreeGrafter"/>
</dbReference>
<dbReference type="Proteomes" id="UP001141552">
    <property type="component" value="Unassembled WGS sequence"/>
</dbReference>
<dbReference type="GO" id="GO:0005506">
    <property type="term" value="F:iron ion binding"/>
    <property type="evidence" value="ECO:0007669"/>
    <property type="project" value="InterPro"/>
</dbReference>
<reference evidence="8" key="2">
    <citation type="journal article" date="2023" name="Plants (Basel)">
        <title>Annotation of the Turnera subulata (Passifloraceae) Draft Genome Reveals the S-Locus Evolved after the Divergence of Turneroideae from Passifloroideae in a Stepwise Manner.</title>
        <authorList>
            <person name="Henning P.M."/>
            <person name="Roalson E.H."/>
            <person name="Mir W."/>
            <person name="McCubbin A.G."/>
            <person name="Shore J.S."/>
        </authorList>
    </citation>
    <scope>NUCLEOTIDE SEQUENCE</scope>
    <source>
        <strain evidence="8">F60SS</strain>
    </source>
</reference>
<proteinExistence type="inferred from homology"/>
<dbReference type="CDD" id="cd11071">
    <property type="entry name" value="CYP74"/>
    <property type="match status" value="1"/>
</dbReference>
<evidence type="ECO:0000256" key="1">
    <source>
        <dbReference type="ARBA" id="ARBA00010617"/>
    </source>
</evidence>
<dbReference type="EMBL" id="JAKUCV010000871">
    <property type="protein sequence ID" value="KAJ4848571.1"/>
    <property type="molecule type" value="Genomic_DNA"/>
</dbReference>
<name>A0A9Q0GHQ7_9ROSI</name>
<dbReference type="GO" id="GO:0020037">
    <property type="term" value="F:heme binding"/>
    <property type="evidence" value="ECO:0007669"/>
    <property type="project" value="InterPro"/>
</dbReference>
<keyword evidence="5" id="KW-0456">Lyase</keyword>
<dbReference type="Pfam" id="PF00067">
    <property type="entry name" value="p450"/>
    <property type="match status" value="1"/>
</dbReference>
<accession>A0A9Q0GHQ7</accession>
<evidence type="ECO:0000256" key="3">
    <source>
        <dbReference type="ARBA" id="ARBA00022723"/>
    </source>
</evidence>
<dbReference type="GO" id="GO:0006631">
    <property type="term" value="P:fatty acid metabolic process"/>
    <property type="evidence" value="ECO:0007669"/>
    <property type="project" value="UniProtKB-ARBA"/>
</dbReference>
<dbReference type="InterPro" id="IPR002403">
    <property type="entry name" value="Cyt_P450_E_grp-IV"/>
</dbReference>
<dbReference type="GO" id="GO:0016705">
    <property type="term" value="F:oxidoreductase activity, acting on paired donors, with incorporation or reduction of molecular oxygen"/>
    <property type="evidence" value="ECO:0007669"/>
    <property type="project" value="InterPro"/>
</dbReference>
<comment type="similarity">
    <text evidence="1">Belongs to the cytochrome P450 family.</text>
</comment>
<dbReference type="SUPFAM" id="SSF48264">
    <property type="entry name" value="Cytochrome P450"/>
    <property type="match status" value="1"/>
</dbReference>
<feature type="region of interest" description="Disordered" evidence="7">
    <location>
        <begin position="1"/>
        <end position="40"/>
    </location>
</feature>
<dbReference type="InterPro" id="IPR036396">
    <property type="entry name" value="Cyt_P450_sf"/>
</dbReference>
<reference evidence="8" key="1">
    <citation type="submission" date="2022-02" db="EMBL/GenBank/DDBJ databases">
        <authorList>
            <person name="Henning P.M."/>
            <person name="McCubbin A.G."/>
            <person name="Shore J.S."/>
        </authorList>
    </citation>
    <scope>NUCLEOTIDE SEQUENCE</scope>
    <source>
        <strain evidence="8">F60SS</strain>
        <tissue evidence="8">Leaves</tissue>
    </source>
</reference>
<protein>
    <submittedName>
        <fullName evidence="8">Uncharacterized protein</fullName>
    </submittedName>
</protein>
<dbReference type="PANTHER" id="PTHR24286">
    <property type="entry name" value="CYTOCHROME P450 26"/>
    <property type="match status" value="1"/>
</dbReference>
<evidence type="ECO:0000256" key="5">
    <source>
        <dbReference type="ARBA" id="ARBA00023239"/>
    </source>
</evidence>
<evidence type="ECO:0000256" key="6">
    <source>
        <dbReference type="PIRSR" id="PIRSR602403-1"/>
    </source>
</evidence>
<dbReference type="InterPro" id="IPR001128">
    <property type="entry name" value="Cyt_P450"/>
</dbReference>
<organism evidence="8 9">
    <name type="scientific">Turnera subulata</name>
    <dbReference type="NCBI Taxonomy" id="218843"/>
    <lineage>
        <taxon>Eukaryota</taxon>
        <taxon>Viridiplantae</taxon>
        <taxon>Streptophyta</taxon>
        <taxon>Embryophyta</taxon>
        <taxon>Tracheophyta</taxon>
        <taxon>Spermatophyta</taxon>
        <taxon>Magnoliopsida</taxon>
        <taxon>eudicotyledons</taxon>
        <taxon>Gunneridae</taxon>
        <taxon>Pentapetalae</taxon>
        <taxon>rosids</taxon>
        <taxon>fabids</taxon>
        <taxon>Malpighiales</taxon>
        <taxon>Passifloraceae</taxon>
        <taxon>Turnera</taxon>
    </lineage>
</organism>
<feature type="compositionally biased region" description="Low complexity" evidence="7">
    <location>
        <begin position="28"/>
        <end position="40"/>
    </location>
</feature>
<gene>
    <name evidence="8" type="ORF">Tsubulata_040954</name>
</gene>
<dbReference type="GO" id="GO:0004497">
    <property type="term" value="F:monooxygenase activity"/>
    <property type="evidence" value="ECO:0007669"/>
    <property type="project" value="InterPro"/>
</dbReference>
<evidence type="ECO:0000256" key="7">
    <source>
        <dbReference type="SAM" id="MobiDB-lite"/>
    </source>
</evidence>
<dbReference type="PANTHER" id="PTHR24286:SF49">
    <property type="entry name" value="INACTIVE LINOLENATE HYDROPEROXIDE LYASE-RELATED"/>
    <property type="match status" value="1"/>
</dbReference>